<dbReference type="PANTHER" id="PTHR45642:SF52">
    <property type="entry name" value="GDSL-LIKE LIPASE_ACYLHYDROLASE"/>
    <property type="match status" value="1"/>
</dbReference>
<dbReference type="Proteomes" id="UP001341840">
    <property type="component" value="Unassembled WGS sequence"/>
</dbReference>
<reference evidence="3 4" key="1">
    <citation type="journal article" date="2023" name="Plants (Basel)">
        <title>Bridging the Gap: Combining Genomics and Transcriptomics Approaches to Understand Stylosanthes scabra, an Orphan Legume from the Brazilian Caatinga.</title>
        <authorList>
            <person name="Ferreira-Neto J.R.C."/>
            <person name="da Silva M.D."/>
            <person name="Binneck E."/>
            <person name="de Melo N.F."/>
            <person name="da Silva R.H."/>
            <person name="de Melo A.L.T.M."/>
            <person name="Pandolfi V."/>
            <person name="Bustamante F.O."/>
            <person name="Brasileiro-Vidal A.C."/>
            <person name="Benko-Iseppon A.M."/>
        </authorList>
    </citation>
    <scope>NUCLEOTIDE SEQUENCE [LARGE SCALE GENOMIC DNA]</scope>
    <source>
        <tissue evidence="3">Leaves</tissue>
    </source>
</reference>
<comment type="similarity">
    <text evidence="1">Belongs to the 'GDSL' lipolytic enzyme family.</text>
</comment>
<dbReference type="Gene3D" id="3.40.50.1110">
    <property type="entry name" value="SGNH hydrolase"/>
    <property type="match status" value="2"/>
</dbReference>
<evidence type="ECO:0000313" key="4">
    <source>
        <dbReference type="Proteomes" id="UP001341840"/>
    </source>
</evidence>
<organism evidence="3 4">
    <name type="scientific">Stylosanthes scabra</name>
    <dbReference type="NCBI Taxonomy" id="79078"/>
    <lineage>
        <taxon>Eukaryota</taxon>
        <taxon>Viridiplantae</taxon>
        <taxon>Streptophyta</taxon>
        <taxon>Embryophyta</taxon>
        <taxon>Tracheophyta</taxon>
        <taxon>Spermatophyta</taxon>
        <taxon>Magnoliopsida</taxon>
        <taxon>eudicotyledons</taxon>
        <taxon>Gunneridae</taxon>
        <taxon>Pentapetalae</taxon>
        <taxon>rosids</taxon>
        <taxon>fabids</taxon>
        <taxon>Fabales</taxon>
        <taxon>Fabaceae</taxon>
        <taxon>Papilionoideae</taxon>
        <taxon>50 kb inversion clade</taxon>
        <taxon>dalbergioids sensu lato</taxon>
        <taxon>Dalbergieae</taxon>
        <taxon>Pterocarpus clade</taxon>
        <taxon>Stylosanthes</taxon>
    </lineage>
</organism>
<dbReference type="InterPro" id="IPR001087">
    <property type="entry name" value="GDSL"/>
</dbReference>
<feature type="compositionally biased region" description="Basic residues" evidence="2">
    <location>
        <begin position="28"/>
        <end position="41"/>
    </location>
</feature>
<dbReference type="InterPro" id="IPR036514">
    <property type="entry name" value="SGNH_hydro_sf"/>
</dbReference>
<keyword evidence="4" id="KW-1185">Reference proteome</keyword>
<protein>
    <recommendedName>
        <fullName evidence="5">GDSL esterase/lipase</fullName>
    </recommendedName>
</protein>
<evidence type="ECO:0000256" key="2">
    <source>
        <dbReference type="SAM" id="MobiDB-lite"/>
    </source>
</evidence>
<comment type="caution">
    <text evidence="3">The sequence shown here is derived from an EMBL/GenBank/DDBJ whole genome shotgun (WGS) entry which is preliminary data.</text>
</comment>
<name>A0ABU6THR8_9FABA</name>
<accession>A0ABU6THR8</accession>
<feature type="compositionally biased region" description="Low complexity" evidence="2">
    <location>
        <begin position="42"/>
        <end position="57"/>
    </location>
</feature>
<proteinExistence type="inferred from homology"/>
<dbReference type="EMBL" id="JASCZI010090988">
    <property type="protein sequence ID" value="MED6148277.1"/>
    <property type="molecule type" value="Genomic_DNA"/>
</dbReference>
<evidence type="ECO:0000313" key="3">
    <source>
        <dbReference type="EMBL" id="MED6148277.1"/>
    </source>
</evidence>
<gene>
    <name evidence="3" type="ORF">PIB30_051623</name>
</gene>
<sequence length="321" mass="35351">MNGTKQGQQEEAKEENTSPPKPPQFTQPRRHNLRSHSHRKLLPQPQRLLPSSLPNPRTRIPNRINKIQWALLESKRHYLDPNFRNEDLPTGVSFASGGTGNDLLTAQMQGVLSLSAQLKNFQEYIGRLKALVGEERTNYIISNSLYLVSSGNNDIAITYANSPLRQQTSHTFPFICFPISFLGLRFPQGCLPGGRTAAGGPLRLCADIVNGQAQLFNSQLSSAVTSLQATLSGSTLRFVDVYDALLNIIQNPFSSGFLNVANGCCGTGLVEIGVTYTLAVGSYSNPGAYFFWDASHQTQRAYQLIVSSKLHQSTHHIVHSK</sequence>
<evidence type="ECO:0000256" key="1">
    <source>
        <dbReference type="ARBA" id="ARBA00008668"/>
    </source>
</evidence>
<evidence type="ECO:0008006" key="5">
    <source>
        <dbReference type="Google" id="ProtNLM"/>
    </source>
</evidence>
<dbReference type="PANTHER" id="PTHR45642">
    <property type="entry name" value="GDSL ESTERASE/LIPASE EXL3"/>
    <property type="match status" value="1"/>
</dbReference>
<dbReference type="Pfam" id="PF00657">
    <property type="entry name" value="Lipase_GDSL"/>
    <property type="match status" value="1"/>
</dbReference>
<feature type="region of interest" description="Disordered" evidence="2">
    <location>
        <begin position="1"/>
        <end position="60"/>
    </location>
</feature>
<dbReference type="InterPro" id="IPR050592">
    <property type="entry name" value="GDSL_lipolytic_enzyme"/>
</dbReference>